<dbReference type="AlphaFoldDB" id="A0A8J2SZQ1"/>
<evidence type="ECO:0000313" key="3">
    <source>
        <dbReference type="Proteomes" id="UP000789595"/>
    </source>
</evidence>
<feature type="region of interest" description="Disordered" evidence="1">
    <location>
        <begin position="1"/>
        <end position="35"/>
    </location>
</feature>
<protein>
    <submittedName>
        <fullName evidence="2">Uncharacterized protein</fullName>
    </submittedName>
</protein>
<comment type="caution">
    <text evidence="2">The sequence shown here is derived from an EMBL/GenBank/DDBJ whole genome shotgun (WGS) entry which is preliminary data.</text>
</comment>
<evidence type="ECO:0000256" key="1">
    <source>
        <dbReference type="SAM" id="MobiDB-lite"/>
    </source>
</evidence>
<evidence type="ECO:0000313" key="2">
    <source>
        <dbReference type="EMBL" id="CAH0376279.1"/>
    </source>
</evidence>
<organism evidence="2 3">
    <name type="scientific">Pelagomonas calceolata</name>
    <dbReference type="NCBI Taxonomy" id="35677"/>
    <lineage>
        <taxon>Eukaryota</taxon>
        <taxon>Sar</taxon>
        <taxon>Stramenopiles</taxon>
        <taxon>Ochrophyta</taxon>
        <taxon>Pelagophyceae</taxon>
        <taxon>Pelagomonadales</taxon>
        <taxon>Pelagomonadaceae</taxon>
        <taxon>Pelagomonas</taxon>
    </lineage>
</organism>
<proteinExistence type="predicted"/>
<gene>
    <name evidence="2" type="ORF">PECAL_5P08480</name>
</gene>
<dbReference type="Proteomes" id="UP000789595">
    <property type="component" value="Unassembled WGS sequence"/>
</dbReference>
<accession>A0A8J2SZQ1</accession>
<keyword evidence="3" id="KW-1185">Reference proteome</keyword>
<dbReference type="EMBL" id="CAKKNE010000005">
    <property type="protein sequence ID" value="CAH0376279.1"/>
    <property type="molecule type" value="Genomic_DNA"/>
</dbReference>
<sequence length="205" mass="22249">MARRLNTLRLPAVIPEGSAYESSSDKENEPVPPTRDEIKAADAALKRMEAALRVSQAVKKPTKSERVARDVARAMAAHARRPSAGGEDVSDAPRWSDDDAAGRALNEIDDNWRDDPVLNSGRARRRTLGGRRPRRIVPPVPIVSPPPSTERLLRARDRMVQARKRLHQCSPGRSLCEDLGCGCASNEAAPMVGLCAADAAECTIS</sequence>
<name>A0A8J2SZQ1_9STRA</name>
<feature type="region of interest" description="Disordered" evidence="1">
    <location>
        <begin position="76"/>
        <end position="98"/>
    </location>
</feature>
<feature type="compositionally biased region" description="Basic and acidic residues" evidence="1">
    <location>
        <begin position="23"/>
        <end position="35"/>
    </location>
</feature>
<reference evidence="2" key="1">
    <citation type="submission" date="2021-11" db="EMBL/GenBank/DDBJ databases">
        <authorList>
            <consortium name="Genoscope - CEA"/>
            <person name="William W."/>
        </authorList>
    </citation>
    <scope>NUCLEOTIDE SEQUENCE</scope>
</reference>